<evidence type="ECO:0008006" key="4">
    <source>
        <dbReference type="Google" id="ProtNLM"/>
    </source>
</evidence>
<protein>
    <recommendedName>
        <fullName evidence="4">IGFBP N-terminal domain-containing protein</fullName>
    </recommendedName>
</protein>
<proteinExistence type="predicted"/>
<sequence length="129" mass="14311">MSKDLFLVDKEPHSTWSSETQTPLLIHHSYNKMFQIILLFITGIIVADAIGCVTDCKKVHCKPVHCSEDQMLVKNALNCGCCDQCRTIIRKGKHCNPSIFGGAPPTSQCVEGTSCTYVERYSTTLCIGR</sequence>
<name>A0A8X6XE04_9ARAC</name>
<dbReference type="OrthoDB" id="1725934at2759"/>
<keyword evidence="1" id="KW-1133">Transmembrane helix</keyword>
<organism evidence="2 3">
    <name type="scientific">Trichonephila inaurata madagascariensis</name>
    <dbReference type="NCBI Taxonomy" id="2747483"/>
    <lineage>
        <taxon>Eukaryota</taxon>
        <taxon>Metazoa</taxon>
        <taxon>Ecdysozoa</taxon>
        <taxon>Arthropoda</taxon>
        <taxon>Chelicerata</taxon>
        <taxon>Arachnida</taxon>
        <taxon>Araneae</taxon>
        <taxon>Araneomorphae</taxon>
        <taxon>Entelegynae</taxon>
        <taxon>Araneoidea</taxon>
        <taxon>Nephilidae</taxon>
        <taxon>Trichonephila</taxon>
        <taxon>Trichonephila inaurata</taxon>
    </lineage>
</organism>
<accession>A0A8X6XE04</accession>
<reference evidence="2" key="1">
    <citation type="submission" date="2020-08" db="EMBL/GenBank/DDBJ databases">
        <title>Multicomponent nature underlies the extraordinary mechanical properties of spider dragline silk.</title>
        <authorList>
            <person name="Kono N."/>
            <person name="Nakamura H."/>
            <person name="Mori M."/>
            <person name="Yoshida Y."/>
            <person name="Ohtoshi R."/>
            <person name="Malay A.D."/>
            <person name="Moran D.A.P."/>
            <person name="Tomita M."/>
            <person name="Numata K."/>
            <person name="Arakawa K."/>
        </authorList>
    </citation>
    <scope>NUCLEOTIDE SEQUENCE</scope>
</reference>
<dbReference type="AlphaFoldDB" id="A0A8X6XE04"/>
<evidence type="ECO:0000313" key="2">
    <source>
        <dbReference type="EMBL" id="GFY50935.1"/>
    </source>
</evidence>
<keyword evidence="3" id="KW-1185">Reference proteome</keyword>
<evidence type="ECO:0000313" key="3">
    <source>
        <dbReference type="Proteomes" id="UP000886998"/>
    </source>
</evidence>
<dbReference type="EMBL" id="BMAV01007808">
    <property type="protein sequence ID" value="GFY50935.1"/>
    <property type="molecule type" value="Genomic_DNA"/>
</dbReference>
<comment type="caution">
    <text evidence="2">The sequence shown here is derived from an EMBL/GenBank/DDBJ whole genome shotgun (WGS) entry which is preliminary data.</text>
</comment>
<dbReference type="Proteomes" id="UP000886998">
    <property type="component" value="Unassembled WGS sequence"/>
</dbReference>
<keyword evidence="1" id="KW-0812">Transmembrane</keyword>
<evidence type="ECO:0000256" key="1">
    <source>
        <dbReference type="SAM" id="Phobius"/>
    </source>
</evidence>
<feature type="transmembrane region" description="Helical" evidence="1">
    <location>
        <begin position="33"/>
        <end position="53"/>
    </location>
</feature>
<keyword evidence="1" id="KW-0472">Membrane</keyword>
<gene>
    <name evidence="2" type="primary">NCL1_62680</name>
    <name evidence="2" type="ORF">TNIN_438581</name>
</gene>